<keyword evidence="1" id="KW-0489">Methyltransferase</keyword>
<keyword evidence="1" id="KW-0808">Transferase</keyword>
<comment type="caution">
    <text evidence="1">The sequence shown here is derived from an EMBL/GenBank/DDBJ whole genome shotgun (WGS) entry which is preliminary data.</text>
</comment>
<dbReference type="InterPro" id="IPR008593">
    <property type="entry name" value="Dam_MeTrfase"/>
</dbReference>
<accession>A0ABT2DVF9</accession>
<dbReference type="RefSeq" id="WP_258986132.1">
    <property type="nucleotide sequence ID" value="NZ_JALIGE010000059.1"/>
</dbReference>
<dbReference type="Pfam" id="PF05869">
    <property type="entry name" value="Dam"/>
    <property type="match status" value="1"/>
</dbReference>
<protein>
    <submittedName>
        <fullName evidence="1">Adenine methyltransferase</fullName>
    </submittedName>
</protein>
<dbReference type="Proteomes" id="UP001205357">
    <property type="component" value="Unassembled WGS sequence"/>
</dbReference>
<dbReference type="GO" id="GO:0032259">
    <property type="term" value="P:methylation"/>
    <property type="evidence" value="ECO:0007669"/>
    <property type="project" value="UniProtKB-KW"/>
</dbReference>
<dbReference type="EMBL" id="JALIGE010000059">
    <property type="protein sequence ID" value="MCS2159608.1"/>
    <property type="molecule type" value="Genomic_DNA"/>
</dbReference>
<keyword evidence="2" id="KW-1185">Reference proteome</keyword>
<sequence length="228" mass="26673">MTEQGVDLSRYLRHGAKITENGSDDWQTPRIIYEVLNKRFRFTRDAAATAENSHCLKWWSREDNALLMDWTQEKSIFCNPPYSKVAEFLAKAHEPETAVFLIPFRPQTGFFLRYVWASPYLHEMMIIHRGMRFIHPERSDSVRSPMPVVVLVYHNKPRERDLLITVKCADTLKPLHVVAGQRPGHPLEHGHSIRDQIIQEHQRGASVADLVKKYEGKVSRRSVYRWLK</sequence>
<reference evidence="1 2" key="1">
    <citation type="submission" date="2022-04" db="EMBL/GenBank/DDBJ databases">
        <title>Proposal of a three novel species of Scandinavium, Scandinavium hiltneri, Scandinavium manionii, Scandinavium tedordense.</title>
        <authorList>
            <person name="Maddock D.W."/>
            <person name="Brady C.L."/>
            <person name="Denman S."/>
            <person name="Arnold D."/>
        </authorList>
    </citation>
    <scope>NUCLEOTIDE SEQUENCE [LARGE SCALE GENOMIC DNA]</scope>
    <source>
        <strain evidence="1 2">H11S7</strain>
    </source>
</reference>
<proteinExistence type="predicted"/>
<evidence type="ECO:0000313" key="1">
    <source>
        <dbReference type="EMBL" id="MCS2159608.1"/>
    </source>
</evidence>
<organism evidence="1 2">
    <name type="scientific">Scandinavium hiltneri</name>
    <dbReference type="NCBI Taxonomy" id="2926519"/>
    <lineage>
        <taxon>Bacteria</taxon>
        <taxon>Pseudomonadati</taxon>
        <taxon>Pseudomonadota</taxon>
        <taxon>Gammaproteobacteria</taxon>
        <taxon>Enterobacterales</taxon>
        <taxon>Enterobacteriaceae</taxon>
        <taxon>Scandinavium</taxon>
    </lineage>
</organism>
<gene>
    <name evidence="1" type="ORF">MUU47_00310</name>
</gene>
<evidence type="ECO:0000313" key="2">
    <source>
        <dbReference type="Proteomes" id="UP001205357"/>
    </source>
</evidence>
<name>A0ABT2DVF9_9ENTR</name>
<dbReference type="GO" id="GO:0008168">
    <property type="term" value="F:methyltransferase activity"/>
    <property type="evidence" value="ECO:0007669"/>
    <property type="project" value="UniProtKB-KW"/>
</dbReference>